<sequence length="29" mass="3239">MDMSFIDKFPTMDSCGDFTNITQHGVEGN</sequence>
<dbReference type="Proteomes" id="UP000887013">
    <property type="component" value="Unassembled WGS sequence"/>
</dbReference>
<proteinExistence type="predicted"/>
<reference evidence="1" key="1">
    <citation type="submission" date="2020-08" db="EMBL/GenBank/DDBJ databases">
        <title>Multicomponent nature underlies the extraordinary mechanical properties of spider dragline silk.</title>
        <authorList>
            <person name="Kono N."/>
            <person name="Nakamura H."/>
            <person name="Mori M."/>
            <person name="Yoshida Y."/>
            <person name="Ohtoshi R."/>
            <person name="Malay A.D."/>
            <person name="Moran D.A.P."/>
            <person name="Tomita M."/>
            <person name="Numata K."/>
            <person name="Arakawa K."/>
        </authorList>
    </citation>
    <scope>NUCLEOTIDE SEQUENCE</scope>
</reference>
<organism evidence="1 2">
    <name type="scientific">Nephila pilipes</name>
    <name type="common">Giant wood spider</name>
    <name type="synonym">Nephila maculata</name>
    <dbReference type="NCBI Taxonomy" id="299642"/>
    <lineage>
        <taxon>Eukaryota</taxon>
        <taxon>Metazoa</taxon>
        <taxon>Ecdysozoa</taxon>
        <taxon>Arthropoda</taxon>
        <taxon>Chelicerata</taxon>
        <taxon>Arachnida</taxon>
        <taxon>Araneae</taxon>
        <taxon>Araneomorphae</taxon>
        <taxon>Entelegynae</taxon>
        <taxon>Araneoidea</taxon>
        <taxon>Nephilidae</taxon>
        <taxon>Nephila</taxon>
    </lineage>
</organism>
<comment type="caution">
    <text evidence="1">The sequence shown here is derived from an EMBL/GenBank/DDBJ whole genome shotgun (WGS) entry which is preliminary data.</text>
</comment>
<evidence type="ECO:0000313" key="1">
    <source>
        <dbReference type="EMBL" id="GFT36749.1"/>
    </source>
</evidence>
<dbReference type="AlphaFoldDB" id="A0A8X6NX90"/>
<name>A0A8X6NX90_NEPPI</name>
<protein>
    <submittedName>
        <fullName evidence="1">Uncharacterized protein</fullName>
    </submittedName>
</protein>
<accession>A0A8X6NX90</accession>
<evidence type="ECO:0000313" key="2">
    <source>
        <dbReference type="Proteomes" id="UP000887013"/>
    </source>
</evidence>
<feature type="non-terminal residue" evidence="1">
    <location>
        <position position="29"/>
    </location>
</feature>
<keyword evidence="2" id="KW-1185">Reference proteome</keyword>
<gene>
    <name evidence="1" type="ORF">NPIL_324021</name>
</gene>
<dbReference type="EMBL" id="BMAW01109064">
    <property type="protein sequence ID" value="GFT36749.1"/>
    <property type="molecule type" value="Genomic_DNA"/>
</dbReference>